<dbReference type="NCBIfam" id="TIGR00543">
    <property type="entry name" value="isochor_syn"/>
    <property type="match status" value="1"/>
</dbReference>
<dbReference type="RefSeq" id="WP_215820870.1">
    <property type="nucleotide sequence ID" value="NZ_JAGSOY010000044.1"/>
</dbReference>
<evidence type="ECO:0000259" key="6">
    <source>
        <dbReference type="Pfam" id="PF00425"/>
    </source>
</evidence>
<evidence type="ECO:0000256" key="4">
    <source>
        <dbReference type="ARBA" id="ARBA00023235"/>
    </source>
</evidence>
<sequence length="482" mass="53970">MIDRQSVSACLAKLEKLVDTHCINGTTWPIICRVMLPISLDPKQWPNWLSVQSVVPQLYWQQREQTLTVAALGSADTLKDMGLVSELTAGVEKRLASTVIGDGIPRYWGGVGFDQTQPWQNFPGALFFLPSLSLEAQGGQQHLILQTYLEHADQWPIKRLALRKLVSGLRWSLPRQPSLPHYVHCHDEPNAEGWQQQVKASLKAIKQRSCDKVVLSRRRRLIFNHSVSPWQLLNIWQTSRPHLSYPFCLCLQPGEGVVGCSPEQLFSLKNRALTTEALAGSMPRSADAERDAQCSNALLSSAKLQRENQWVVKFIQQQLAPLVKQLALGQLNVKSLPYIHHLFQSVSAQLLSDTTVADILRALHPTPAVKGFPAHSAQQIIRDQETYPRGWYAGALGYWGNNQAEFCVTIRSAHVHRTVSNRGVDSKMQPGNAVHYLVDLFSGAGLVEGSEADLEWQELDQKLSQFMEYMQHAATDNAIAQL</sequence>
<dbReference type="InterPro" id="IPR004561">
    <property type="entry name" value="IsoChor_synthase"/>
</dbReference>
<dbReference type="InterPro" id="IPR005801">
    <property type="entry name" value="ADC_synthase"/>
</dbReference>
<comment type="caution">
    <text evidence="7">The sequence shown here is derived from an EMBL/GenBank/DDBJ whole genome shotgun (WGS) entry which is preliminary data.</text>
</comment>
<organism evidence="7 8">
    <name type="scientific">Zooshikella harenae</name>
    <dbReference type="NCBI Taxonomy" id="2827238"/>
    <lineage>
        <taxon>Bacteria</taxon>
        <taxon>Pseudomonadati</taxon>
        <taxon>Pseudomonadota</taxon>
        <taxon>Gammaproteobacteria</taxon>
        <taxon>Oceanospirillales</taxon>
        <taxon>Zooshikellaceae</taxon>
        <taxon>Zooshikella</taxon>
    </lineage>
</organism>
<dbReference type="PANTHER" id="PTHR42839">
    <property type="entry name" value="ISOCHORISMATE SYNTHASE ENTC"/>
    <property type="match status" value="1"/>
</dbReference>
<comment type="catalytic activity">
    <reaction evidence="1">
        <text>chorismate = isochorismate</text>
        <dbReference type="Rhea" id="RHEA:18985"/>
        <dbReference type="ChEBI" id="CHEBI:29748"/>
        <dbReference type="ChEBI" id="CHEBI:29780"/>
        <dbReference type="EC" id="5.4.4.2"/>
    </reaction>
</comment>
<proteinExistence type="inferred from homology"/>
<dbReference type="EC" id="5.4.4.2" evidence="3"/>
<name>A0ABS5ZEZ9_9GAMM</name>
<keyword evidence="4 7" id="KW-0413">Isomerase</keyword>
<evidence type="ECO:0000256" key="3">
    <source>
        <dbReference type="ARBA" id="ARBA00012824"/>
    </source>
</evidence>
<dbReference type="Proteomes" id="UP000690515">
    <property type="component" value="Unassembled WGS sequence"/>
</dbReference>
<evidence type="ECO:0000256" key="1">
    <source>
        <dbReference type="ARBA" id="ARBA00000799"/>
    </source>
</evidence>
<dbReference type="GO" id="GO:0008909">
    <property type="term" value="F:isochorismate synthase activity"/>
    <property type="evidence" value="ECO:0007669"/>
    <property type="project" value="UniProtKB-EC"/>
</dbReference>
<dbReference type="SUPFAM" id="SSF56322">
    <property type="entry name" value="ADC synthase"/>
    <property type="match status" value="1"/>
</dbReference>
<dbReference type="Gene3D" id="3.60.120.10">
    <property type="entry name" value="Anthranilate synthase"/>
    <property type="match status" value="1"/>
</dbReference>
<accession>A0ABS5ZEZ9</accession>
<dbReference type="InterPro" id="IPR015890">
    <property type="entry name" value="Chorismate_C"/>
</dbReference>
<comment type="similarity">
    <text evidence="2">Belongs to the isochorismate synthase family.</text>
</comment>
<gene>
    <name evidence="7" type="ORF">KCG35_16360</name>
</gene>
<dbReference type="Pfam" id="PF00425">
    <property type="entry name" value="Chorismate_bind"/>
    <property type="match status" value="1"/>
</dbReference>
<evidence type="ECO:0000313" key="7">
    <source>
        <dbReference type="EMBL" id="MBU2712642.1"/>
    </source>
</evidence>
<protein>
    <recommendedName>
        <fullName evidence="3">isochorismate synthase</fullName>
        <ecNumber evidence="3">5.4.4.2</ecNumber>
    </recommendedName>
    <alternativeName>
        <fullName evidence="5">Isochorismate mutase</fullName>
    </alternativeName>
</protein>
<evidence type="ECO:0000313" key="8">
    <source>
        <dbReference type="Proteomes" id="UP000690515"/>
    </source>
</evidence>
<dbReference type="EMBL" id="JAGSOY010000044">
    <property type="protein sequence ID" value="MBU2712642.1"/>
    <property type="molecule type" value="Genomic_DNA"/>
</dbReference>
<keyword evidence="8" id="KW-1185">Reference proteome</keyword>
<dbReference type="PANTHER" id="PTHR42839:SF2">
    <property type="entry name" value="ISOCHORISMATE SYNTHASE ENTC"/>
    <property type="match status" value="1"/>
</dbReference>
<evidence type="ECO:0000256" key="2">
    <source>
        <dbReference type="ARBA" id="ARBA00005297"/>
    </source>
</evidence>
<evidence type="ECO:0000256" key="5">
    <source>
        <dbReference type="ARBA" id="ARBA00041564"/>
    </source>
</evidence>
<reference evidence="7 8" key="1">
    <citation type="submission" date="2021-04" db="EMBL/GenBank/DDBJ databases">
        <authorList>
            <person name="Pira H."/>
            <person name="Risdian C."/>
            <person name="Wink J."/>
        </authorList>
    </citation>
    <scope>NUCLEOTIDE SEQUENCE [LARGE SCALE GENOMIC DNA]</scope>
    <source>
        <strain evidence="7 8">WH53</strain>
    </source>
</reference>
<feature type="domain" description="Chorismate-utilising enzyme C-terminal" evidence="6">
    <location>
        <begin position="191"/>
        <end position="462"/>
    </location>
</feature>